<dbReference type="PIRSF" id="PIRSF005763">
    <property type="entry name" value="Txn_reg_ModE"/>
    <property type="match status" value="1"/>
</dbReference>
<sequence>MKADVSLELFLNSDTAILEKHIRLLKAIEKTKSITKAAQAEDISYKNAWDSLDFLNNRSKFPLIVRVNGNRKNSGSELSDYAKKLIKTYEVILKAQKIFLDEICKNEDINEDIINNLQRMNMKLSARNQLLVEITDIKTGAVNSEITAKLSNGNKLRATITVESEKDLGLKVGKEVLFIFKAPSVVLGKQDGEKDIKISAANKIKGKVTEAKLGAVNAEITIEINDQQKITAIITNESAQDMRINVGDDILVFIKASNILIGA</sequence>
<evidence type="ECO:0000256" key="3">
    <source>
        <dbReference type="ARBA" id="ARBA00022505"/>
    </source>
</evidence>
<dbReference type="PANTHER" id="PTHR30432:SF1">
    <property type="entry name" value="DNA-BINDING TRANSCRIPTIONAL DUAL REGULATOR MODE"/>
    <property type="match status" value="1"/>
</dbReference>
<evidence type="ECO:0000313" key="7">
    <source>
        <dbReference type="EMBL" id="EAI5407503.1"/>
    </source>
</evidence>
<dbReference type="NCBIfam" id="TIGR00638">
    <property type="entry name" value="Mop"/>
    <property type="match status" value="2"/>
</dbReference>
<dbReference type="InterPro" id="IPR036390">
    <property type="entry name" value="WH_DNA-bd_sf"/>
</dbReference>
<evidence type="ECO:0000256" key="2">
    <source>
        <dbReference type="ARBA" id="ARBA00022448"/>
    </source>
</evidence>
<keyword evidence="2 5" id="KW-0813">Transport</keyword>
<dbReference type="EMBL" id="AABQDW010000002">
    <property type="protein sequence ID" value="EAI5407503.1"/>
    <property type="molecule type" value="Genomic_DNA"/>
</dbReference>
<dbReference type="InterPro" id="IPR004606">
    <property type="entry name" value="Mop_domain"/>
</dbReference>
<dbReference type="SUPFAM" id="SSF46785">
    <property type="entry name" value="Winged helix' DNA-binding domain"/>
    <property type="match status" value="1"/>
</dbReference>
<dbReference type="Gene3D" id="1.10.10.10">
    <property type="entry name" value="Winged helix-like DNA-binding domain superfamily/Winged helix DNA-binding domain"/>
    <property type="match status" value="1"/>
</dbReference>
<organism evidence="9">
    <name type="scientific">Campylobacter fetus</name>
    <dbReference type="NCBI Taxonomy" id="196"/>
    <lineage>
        <taxon>Bacteria</taxon>
        <taxon>Pseudomonadati</taxon>
        <taxon>Campylobacterota</taxon>
        <taxon>Epsilonproteobacteria</taxon>
        <taxon>Campylobacterales</taxon>
        <taxon>Campylobacteraceae</taxon>
        <taxon>Campylobacter</taxon>
    </lineage>
</organism>
<comment type="similarity">
    <text evidence="1 5">Belongs to the ModE family.</text>
</comment>
<dbReference type="InterPro" id="IPR051815">
    <property type="entry name" value="Molybdate_resp_trans_reg"/>
</dbReference>
<dbReference type="PROSITE" id="PS51866">
    <property type="entry name" value="MOP"/>
    <property type="match status" value="2"/>
</dbReference>
<dbReference type="GO" id="GO:0006355">
    <property type="term" value="P:regulation of DNA-templated transcription"/>
    <property type="evidence" value="ECO:0007669"/>
    <property type="project" value="InterPro"/>
</dbReference>
<protein>
    <submittedName>
        <fullName evidence="9">LysR family transcriptional regulator</fullName>
    </submittedName>
</protein>
<dbReference type="Proteomes" id="UP000557842">
    <property type="component" value="Unassembled WGS sequence"/>
</dbReference>
<dbReference type="RefSeq" id="WP_002848519.1">
    <property type="nucleotide sequence ID" value="NZ_AABUZP020000024.1"/>
</dbReference>
<evidence type="ECO:0000256" key="5">
    <source>
        <dbReference type="PIRNR" id="PIRNR005763"/>
    </source>
</evidence>
<evidence type="ECO:0000256" key="4">
    <source>
        <dbReference type="ARBA" id="ARBA00022737"/>
    </source>
</evidence>
<dbReference type="Gene3D" id="2.40.50.100">
    <property type="match status" value="2"/>
</dbReference>
<feature type="domain" description="Mop" evidence="6">
    <location>
        <begin position="123"/>
        <end position="189"/>
    </location>
</feature>
<dbReference type="InterPro" id="IPR005116">
    <property type="entry name" value="Transp-assoc_OB_typ1"/>
</dbReference>
<evidence type="ECO:0000313" key="9">
    <source>
        <dbReference type="EMBL" id="EAK0468516.1"/>
    </source>
</evidence>
<accession>A0A5L8JNI2</accession>
<dbReference type="GO" id="GO:0030151">
    <property type="term" value="F:molybdenum ion binding"/>
    <property type="evidence" value="ECO:0007669"/>
    <property type="project" value="UniProtKB-UniRule"/>
</dbReference>
<keyword evidence="4" id="KW-0677">Repeat</keyword>
<reference evidence="9 10" key="1">
    <citation type="submission" date="2018-05" db="EMBL/GenBank/DDBJ databases">
        <authorList>
            <consortium name="PulseNet: The National Subtyping Network for Foodborne Disease Surveillance"/>
            <person name="Tarr C.L."/>
            <person name="Trees E."/>
            <person name="Katz L.S."/>
            <person name="Carleton-Romer H.A."/>
            <person name="Stroika S."/>
            <person name="Kucerova Z."/>
            <person name="Roache K.F."/>
            <person name="Sabol A.L."/>
            <person name="Besser J."/>
            <person name="Gerner-Smidt P."/>
        </authorList>
    </citation>
    <scope>NUCLEOTIDE SEQUENCE</scope>
    <source>
        <strain evidence="8">2014D-0197</strain>
        <strain evidence="7 10">2016D-0221</strain>
        <strain evidence="9">D4313</strain>
    </source>
</reference>
<dbReference type="SUPFAM" id="SSF50331">
    <property type="entry name" value="MOP-like"/>
    <property type="match status" value="2"/>
</dbReference>
<dbReference type="InterPro" id="IPR008995">
    <property type="entry name" value="Mo/tungstate-bd_C_term_dom"/>
</dbReference>
<evidence type="ECO:0000313" key="10">
    <source>
        <dbReference type="Proteomes" id="UP000557842"/>
    </source>
</evidence>
<dbReference type="InterPro" id="IPR036388">
    <property type="entry name" value="WH-like_DNA-bd_sf"/>
</dbReference>
<dbReference type="Pfam" id="PF03459">
    <property type="entry name" value="TOBE"/>
    <property type="match status" value="2"/>
</dbReference>
<comment type="caution">
    <text evidence="9">The sequence shown here is derived from an EMBL/GenBank/DDBJ whole genome shotgun (WGS) entry which is preliminary data.</text>
</comment>
<evidence type="ECO:0000256" key="1">
    <source>
        <dbReference type="ARBA" id="ARBA00008110"/>
    </source>
</evidence>
<evidence type="ECO:0000259" key="6">
    <source>
        <dbReference type="PROSITE" id="PS51866"/>
    </source>
</evidence>
<evidence type="ECO:0000313" key="8">
    <source>
        <dbReference type="EMBL" id="EAK0453030.1"/>
    </source>
</evidence>
<dbReference type="PANTHER" id="PTHR30432">
    <property type="entry name" value="TRANSCRIPTIONAL REGULATOR MODE"/>
    <property type="match status" value="1"/>
</dbReference>
<dbReference type="EMBL" id="AACCXM010000002">
    <property type="protein sequence ID" value="EAK0468516.1"/>
    <property type="molecule type" value="Genomic_DNA"/>
</dbReference>
<dbReference type="GO" id="GO:0015689">
    <property type="term" value="P:molybdate ion transport"/>
    <property type="evidence" value="ECO:0007669"/>
    <property type="project" value="UniProtKB-UniRule"/>
</dbReference>
<feature type="domain" description="Mop" evidence="6">
    <location>
        <begin position="197"/>
        <end position="263"/>
    </location>
</feature>
<gene>
    <name evidence="8" type="ORF">AAH17_05095</name>
    <name evidence="9" type="ORF">AAH24_03910</name>
    <name evidence="7" type="ORF">BVH53_02105</name>
</gene>
<proteinExistence type="inferred from homology"/>
<dbReference type="AlphaFoldDB" id="A0A5L8JNI2"/>
<name>A0A5L8JNI2_CAMFE</name>
<dbReference type="EMBL" id="AACCXK010000007">
    <property type="protein sequence ID" value="EAK0453030.1"/>
    <property type="molecule type" value="Genomic_DNA"/>
</dbReference>
<dbReference type="InterPro" id="IPR016462">
    <property type="entry name" value="ModE"/>
</dbReference>
<keyword evidence="3 5" id="KW-0500">Molybdenum</keyword>